<dbReference type="AlphaFoldDB" id="X1CLR6"/>
<feature type="non-terminal residue" evidence="1">
    <location>
        <position position="1"/>
    </location>
</feature>
<dbReference type="EMBL" id="BART01022496">
    <property type="protein sequence ID" value="GAG97113.1"/>
    <property type="molecule type" value="Genomic_DNA"/>
</dbReference>
<proteinExistence type="predicted"/>
<accession>X1CLR6</accession>
<protein>
    <submittedName>
        <fullName evidence="1">Uncharacterized protein</fullName>
    </submittedName>
</protein>
<sequence length="51" mass="6417">YMIKRLARWILRYDYDRYIEGWTAGVNQMHFEPKTAWHGVKTYEEYWGEEE</sequence>
<gene>
    <name evidence="1" type="ORF">S01H4_41170</name>
</gene>
<organism evidence="1">
    <name type="scientific">marine sediment metagenome</name>
    <dbReference type="NCBI Taxonomy" id="412755"/>
    <lineage>
        <taxon>unclassified sequences</taxon>
        <taxon>metagenomes</taxon>
        <taxon>ecological metagenomes</taxon>
    </lineage>
</organism>
<reference evidence="1" key="1">
    <citation type="journal article" date="2014" name="Front. Microbiol.">
        <title>High frequency of phylogenetically diverse reductive dehalogenase-homologous genes in deep subseafloor sedimentary metagenomes.</title>
        <authorList>
            <person name="Kawai M."/>
            <person name="Futagami T."/>
            <person name="Toyoda A."/>
            <person name="Takaki Y."/>
            <person name="Nishi S."/>
            <person name="Hori S."/>
            <person name="Arai W."/>
            <person name="Tsubouchi T."/>
            <person name="Morono Y."/>
            <person name="Uchiyama I."/>
            <person name="Ito T."/>
            <person name="Fujiyama A."/>
            <person name="Inagaki F."/>
            <person name="Takami H."/>
        </authorList>
    </citation>
    <scope>NUCLEOTIDE SEQUENCE</scope>
    <source>
        <strain evidence="1">Expedition CK06-06</strain>
    </source>
</reference>
<evidence type="ECO:0000313" key="1">
    <source>
        <dbReference type="EMBL" id="GAG97113.1"/>
    </source>
</evidence>
<comment type="caution">
    <text evidence="1">The sequence shown here is derived from an EMBL/GenBank/DDBJ whole genome shotgun (WGS) entry which is preliminary data.</text>
</comment>
<name>X1CLR6_9ZZZZ</name>